<keyword evidence="3" id="KW-0813">Transport</keyword>
<dbReference type="InterPro" id="IPR058627">
    <property type="entry name" value="MdtA-like_C"/>
</dbReference>
<evidence type="ECO:0000256" key="2">
    <source>
        <dbReference type="ARBA" id="ARBA00009477"/>
    </source>
</evidence>
<dbReference type="InterPro" id="IPR006143">
    <property type="entry name" value="RND_pump_MFP"/>
</dbReference>
<feature type="transmembrane region" description="Helical" evidence="5">
    <location>
        <begin position="12"/>
        <end position="33"/>
    </location>
</feature>
<comment type="subcellular location">
    <subcellularLocation>
        <location evidence="1">Cell envelope</location>
    </subcellularLocation>
</comment>
<protein>
    <submittedName>
        <fullName evidence="8">Putative H+-transporting two-sector ATPase subunit beta (ArcA-family protein)</fullName>
    </submittedName>
</protein>
<name>A0A1Y1SBC5_9GAMM</name>
<evidence type="ECO:0000256" key="4">
    <source>
        <dbReference type="SAM" id="MobiDB-lite"/>
    </source>
</evidence>
<dbReference type="RefSeq" id="WP_083561941.1">
    <property type="nucleotide sequence ID" value="NZ_AQQV01000003.1"/>
</dbReference>
<dbReference type="STRING" id="1317117.ATO7_11463"/>
<proteinExistence type="inferred from homology"/>
<evidence type="ECO:0000256" key="1">
    <source>
        <dbReference type="ARBA" id="ARBA00004196"/>
    </source>
</evidence>
<dbReference type="EMBL" id="AQQV01000003">
    <property type="protein sequence ID" value="ORE85908.1"/>
    <property type="molecule type" value="Genomic_DNA"/>
</dbReference>
<evidence type="ECO:0000313" key="9">
    <source>
        <dbReference type="Proteomes" id="UP000192342"/>
    </source>
</evidence>
<accession>A0A1Y1SBC5</accession>
<dbReference type="Gene3D" id="2.40.50.100">
    <property type="match status" value="1"/>
</dbReference>
<evidence type="ECO:0000256" key="5">
    <source>
        <dbReference type="SAM" id="Phobius"/>
    </source>
</evidence>
<evidence type="ECO:0000313" key="8">
    <source>
        <dbReference type="EMBL" id="ORE85908.1"/>
    </source>
</evidence>
<dbReference type="NCBIfam" id="TIGR01730">
    <property type="entry name" value="RND_mfp"/>
    <property type="match status" value="1"/>
</dbReference>
<dbReference type="AlphaFoldDB" id="A0A1Y1SBC5"/>
<gene>
    <name evidence="8" type="ORF">ATO7_11463</name>
</gene>
<feature type="domain" description="Multidrug resistance protein MdtA-like barrel-sandwich hybrid" evidence="6">
    <location>
        <begin position="80"/>
        <end position="215"/>
    </location>
</feature>
<feature type="region of interest" description="Disordered" evidence="4">
    <location>
        <begin position="385"/>
        <end position="408"/>
    </location>
</feature>
<evidence type="ECO:0000259" key="6">
    <source>
        <dbReference type="Pfam" id="PF25917"/>
    </source>
</evidence>
<dbReference type="OrthoDB" id="9791520at2"/>
<sequence length="408" mass="44154">MSEAHSLTRKPWFFGLLIFVILASSLLISRALMNSAPVAQRKPPERVARLVAASPVLAASERVQILAHGAVEAAQRSVLAARVSGEVVEISDAFVPGNRVAAGTTLLRLDPADYELALVEAQASLATARASLAQEQGNQAVARADADILNLEVSEDERRLMLREPQLSSARANVKLAETALQRARLNLERTRVLAPFDGLVLSRDVALGSQVAANGGVLGELAAAAPYWVVLRVPIDALRWIEWPDQDGQSGSAVELRDAGDRNSPSWQGRVIQLLDALETEGRRAGVLVEISQPDAGERPLLLDTYVQATIHGRELVDALRLENTWVHDGKVWVVADGRLQSRQIEAAYRASDHVLVTKGLTAGEHIVTSVPSGFVDGMRVRIQGRDDKPARQEGKPRAAESAERRP</sequence>
<keyword evidence="5" id="KW-0812">Transmembrane</keyword>
<dbReference type="SUPFAM" id="SSF111369">
    <property type="entry name" value="HlyD-like secretion proteins"/>
    <property type="match status" value="1"/>
</dbReference>
<comment type="caution">
    <text evidence="8">The sequence shown here is derived from an EMBL/GenBank/DDBJ whole genome shotgun (WGS) entry which is preliminary data.</text>
</comment>
<evidence type="ECO:0000259" key="7">
    <source>
        <dbReference type="Pfam" id="PF25967"/>
    </source>
</evidence>
<feature type="domain" description="Multidrug resistance protein MdtA-like C-terminal permuted SH3" evidence="7">
    <location>
        <begin position="333"/>
        <end position="371"/>
    </location>
</feature>
<dbReference type="Proteomes" id="UP000192342">
    <property type="component" value="Unassembled WGS sequence"/>
</dbReference>
<dbReference type="PANTHER" id="PTHR30469:SF12">
    <property type="entry name" value="MULTIDRUG RESISTANCE PROTEIN MDTA"/>
    <property type="match status" value="1"/>
</dbReference>
<comment type="similarity">
    <text evidence="2">Belongs to the membrane fusion protein (MFP) (TC 8.A.1) family.</text>
</comment>
<keyword evidence="5" id="KW-1133">Transmembrane helix</keyword>
<dbReference type="Pfam" id="PF25917">
    <property type="entry name" value="BSH_RND"/>
    <property type="match status" value="1"/>
</dbReference>
<dbReference type="Pfam" id="PF25967">
    <property type="entry name" value="RND-MFP_C"/>
    <property type="match status" value="1"/>
</dbReference>
<organism evidence="8 9">
    <name type="scientific">Oceanococcus atlanticus</name>
    <dbReference type="NCBI Taxonomy" id="1317117"/>
    <lineage>
        <taxon>Bacteria</taxon>
        <taxon>Pseudomonadati</taxon>
        <taxon>Pseudomonadota</taxon>
        <taxon>Gammaproteobacteria</taxon>
        <taxon>Chromatiales</taxon>
        <taxon>Oceanococcaceae</taxon>
        <taxon>Oceanococcus</taxon>
    </lineage>
</organism>
<dbReference type="Gene3D" id="2.40.420.20">
    <property type="match status" value="1"/>
</dbReference>
<dbReference type="Gene3D" id="2.40.30.170">
    <property type="match status" value="1"/>
</dbReference>
<dbReference type="GO" id="GO:1990281">
    <property type="term" value="C:efflux pump complex"/>
    <property type="evidence" value="ECO:0007669"/>
    <property type="project" value="TreeGrafter"/>
</dbReference>
<reference evidence="8 9" key="1">
    <citation type="submission" date="2013-04" db="EMBL/GenBank/DDBJ databases">
        <title>Oceanococcus atlanticus 22II-S10r2 Genome Sequencing.</title>
        <authorList>
            <person name="Lai Q."/>
            <person name="Li G."/>
            <person name="Shao Z."/>
        </authorList>
    </citation>
    <scope>NUCLEOTIDE SEQUENCE [LARGE SCALE GENOMIC DNA]</scope>
    <source>
        <strain evidence="8 9">22II-S10r2</strain>
    </source>
</reference>
<dbReference type="GO" id="GO:0015562">
    <property type="term" value="F:efflux transmembrane transporter activity"/>
    <property type="evidence" value="ECO:0007669"/>
    <property type="project" value="TreeGrafter"/>
</dbReference>
<keyword evidence="9" id="KW-1185">Reference proteome</keyword>
<dbReference type="InterPro" id="IPR058625">
    <property type="entry name" value="MdtA-like_BSH"/>
</dbReference>
<keyword evidence="5" id="KW-0472">Membrane</keyword>
<dbReference type="Gene3D" id="1.10.287.470">
    <property type="entry name" value="Helix hairpin bin"/>
    <property type="match status" value="1"/>
</dbReference>
<evidence type="ECO:0000256" key="3">
    <source>
        <dbReference type="ARBA" id="ARBA00022448"/>
    </source>
</evidence>
<dbReference type="PANTHER" id="PTHR30469">
    <property type="entry name" value="MULTIDRUG RESISTANCE PROTEIN MDTA"/>
    <property type="match status" value="1"/>
</dbReference>